<dbReference type="Gene3D" id="3.40.50.1820">
    <property type="entry name" value="alpha/beta hydrolase"/>
    <property type="match status" value="1"/>
</dbReference>
<feature type="compositionally biased region" description="Low complexity" evidence="1">
    <location>
        <begin position="1"/>
        <end position="33"/>
    </location>
</feature>
<evidence type="ECO:0000313" key="2">
    <source>
        <dbReference type="EMBL" id="CAD8345050.1"/>
    </source>
</evidence>
<reference evidence="2" key="1">
    <citation type="submission" date="2021-01" db="EMBL/GenBank/DDBJ databases">
        <authorList>
            <person name="Corre E."/>
            <person name="Pelletier E."/>
            <person name="Niang G."/>
            <person name="Scheremetjew M."/>
            <person name="Finn R."/>
            <person name="Kale V."/>
            <person name="Holt S."/>
            <person name="Cochrane G."/>
            <person name="Meng A."/>
            <person name="Brown T."/>
            <person name="Cohen L."/>
        </authorList>
    </citation>
    <scope>NUCLEOTIDE SEQUENCE</scope>
    <source>
        <strain evidence="2">Pbaha01</strain>
    </source>
</reference>
<dbReference type="EMBL" id="HBEG01001594">
    <property type="protein sequence ID" value="CAD8345050.1"/>
    <property type="molecule type" value="Transcribed_RNA"/>
</dbReference>
<evidence type="ECO:0008006" key="3">
    <source>
        <dbReference type="Google" id="ProtNLM"/>
    </source>
</evidence>
<gene>
    <name evidence="2" type="ORF">PBAH0796_LOCUS788</name>
</gene>
<sequence length="366" mass="40769">MAAAAAEGDGGQPAAAAAAEGGDAAAAAAAGQPAPAPVLRPLPKIPRVHDGLPTWADLPQDFRDKNKDKTKRVKAFARLYCFYGIGDSAGQWMRDFVNNGALWCEMAVYEYKGHGTREDEPFDQSYEERVEDAWEAMRPALEQQAKGGPAEGCPWAIYAHSAGCVMACSIAAKARAEFDLEPTCVFLVDQAPPNVPFLTDEGYDLMCKDGKPLESSVDWMTVWCPDKARMRGKGKLADQIYDRWSYGMRILEDFYRTAEEAYHMFHCPLYVFCGLVADMSPQETRKVKAQREAKRPKAKRTGLPAVGDISAVVLEDYHKWRNWTTSSCEFTNVRSPHHEIWYHLDTDTKLWQTFLALSGVTADLLK</sequence>
<dbReference type="AlphaFoldDB" id="A0A7R9ZVS3"/>
<feature type="region of interest" description="Disordered" evidence="1">
    <location>
        <begin position="1"/>
        <end position="42"/>
    </location>
</feature>
<dbReference type="SUPFAM" id="SSF53474">
    <property type="entry name" value="alpha/beta-Hydrolases"/>
    <property type="match status" value="1"/>
</dbReference>
<protein>
    <recommendedName>
        <fullName evidence="3">Thioesterase domain-containing protein</fullName>
    </recommendedName>
</protein>
<name>A0A7R9ZVS3_9DINO</name>
<evidence type="ECO:0000256" key="1">
    <source>
        <dbReference type="SAM" id="MobiDB-lite"/>
    </source>
</evidence>
<organism evidence="2">
    <name type="scientific">Pyrodinium bahamense</name>
    <dbReference type="NCBI Taxonomy" id="73915"/>
    <lineage>
        <taxon>Eukaryota</taxon>
        <taxon>Sar</taxon>
        <taxon>Alveolata</taxon>
        <taxon>Dinophyceae</taxon>
        <taxon>Gonyaulacales</taxon>
        <taxon>Pyrocystaceae</taxon>
        <taxon>Pyrodinium</taxon>
    </lineage>
</organism>
<dbReference type="InterPro" id="IPR029058">
    <property type="entry name" value="AB_hydrolase_fold"/>
</dbReference>
<proteinExistence type="predicted"/>
<accession>A0A7R9ZVS3</accession>